<evidence type="ECO:0000256" key="1">
    <source>
        <dbReference type="SAM" id="MobiDB-lite"/>
    </source>
</evidence>
<feature type="region of interest" description="Disordered" evidence="1">
    <location>
        <begin position="1"/>
        <end position="99"/>
    </location>
</feature>
<evidence type="ECO:0000313" key="3">
    <source>
        <dbReference type="Proteomes" id="UP000717328"/>
    </source>
</evidence>
<gene>
    <name evidence="2" type="ORF">H0H81_003243</name>
</gene>
<feature type="compositionally biased region" description="Polar residues" evidence="1">
    <location>
        <begin position="24"/>
        <end position="62"/>
    </location>
</feature>
<dbReference type="EMBL" id="JABCKI010000090">
    <property type="protein sequence ID" value="KAG5652880.1"/>
    <property type="molecule type" value="Genomic_DNA"/>
</dbReference>
<protein>
    <submittedName>
        <fullName evidence="2">Uncharacterized protein</fullName>
    </submittedName>
</protein>
<name>A0A9P7GP56_9AGAR</name>
<evidence type="ECO:0000313" key="2">
    <source>
        <dbReference type="EMBL" id="KAG5652880.1"/>
    </source>
</evidence>
<sequence length="112" mass="11939">MAVSYRNRTVRGGPLAGTKRSLAGTRTSQTYANPPRSSLASTPHLGNTNMYTPTSSWSTPGVGNTDRSRPTIYPSPSDREGMARDATKQAVSLSPDASPTVSVFHRTLVRGC</sequence>
<dbReference type="AlphaFoldDB" id="A0A9P7GP56"/>
<reference evidence="2" key="1">
    <citation type="submission" date="2021-02" db="EMBL/GenBank/DDBJ databases">
        <authorList>
            <person name="Nieuwenhuis M."/>
            <person name="Van De Peppel L.J.J."/>
        </authorList>
    </citation>
    <scope>NUCLEOTIDE SEQUENCE</scope>
    <source>
        <strain evidence="2">D49</strain>
    </source>
</reference>
<comment type="caution">
    <text evidence="2">The sequence shown here is derived from an EMBL/GenBank/DDBJ whole genome shotgun (WGS) entry which is preliminary data.</text>
</comment>
<dbReference type="Proteomes" id="UP000717328">
    <property type="component" value="Unassembled WGS sequence"/>
</dbReference>
<organism evidence="2 3">
    <name type="scientific">Sphagnurus paluster</name>
    <dbReference type="NCBI Taxonomy" id="117069"/>
    <lineage>
        <taxon>Eukaryota</taxon>
        <taxon>Fungi</taxon>
        <taxon>Dikarya</taxon>
        <taxon>Basidiomycota</taxon>
        <taxon>Agaricomycotina</taxon>
        <taxon>Agaricomycetes</taxon>
        <taxon>Agaricomycetidae</taxon>
        <taxon>Agaricales</taxon>
        <taxon>Tricholomatineae</taxon>
        <taxon>Lyophyllaceae</taxon>
        <taxon>Sphagnurus</taxon>
    </lineage>
</organism>
<feature type="compositionally biased region" description="Polar residues" evidence="1">
    <location>
        <begin position="89"/>
        <end position="99"/>
    </location>
</feature>
<accession>A0A9P7GP56</accession>
<reference evidence="2" key="2">
    <citation type="submission" date="2021-10" db="EMBL/GenBank/DDBJ databases">
        <title>Phylogenomics reveals ancestral predisposition of the termite-cultivated fungus Termitomyces towards a domesticated lifestyle.</title>
        <authorList>
            <person name="Auxier B."/>
            <person name="Grum-Grzhimaylo A."/>
            <person name="Cardenas M.E."/>
            <person name="Lodge J.D."/>
            <person name="Laessoe T."/>
            <person name="Pedersen O."/>
            <person name="Smith M.E."/>
            <person name="Kuyper T.W."/>
            <person name="Franco-Molano E.A."/>
            <person name="Baroni T.J."/>
            <person name="Aanen D.K."/>
        </authorList>
    </citation>
    <scope>NUCLEOTIDE SEQUENCE</scope>
    <source>
        <strain evidence="2">D49</strain>
    </source>
</reference>
<proteinExistence type="predicted"/>
<keyword evidence="3" id="KW-1185">Reference proteome</keyword>
<feature type="compositionally biased region" description="Basic and acidic residues" evidence="1">
    <location>
        <begin position="77"/>
        <end position="87"/>
    </location>
</feature>